<evidence type="ECO:0000313" key="9">
    <source>
        <dbReference type="Proteomes" id="UP000566819"/>
    </source>
</evidence>
<evidence type="ECO:0000256" key="1">
    <source>
        <dbReference type="ARBA" id="ARBA00004123"/>
    </source>
</evidence>
<dbReference type="SUPFAM" id="SSF54928">
    <property type="entry name" value="RNA-binding domain, RBD"/>
    <property type="match status" value="1"/>
</dbReference>
<keyword evidence="2" id="KW-0677">Repeat</keyword>
<dbReference type="InterPro" id="IPR051945">
    <property type="entry name" value="RRM_MRD1_RNA_proc_ribogen"/>
</dbReference>
<dbReference type="GO" id="GO:0003729">
    <property type="term" value="F:mRNA binding"/>
    <property type="evidence" value="ECO:0007669"/>
    <property type="project" value="TreeGrafter"/>
</dbReference>
<dbReference type="OrthoDB" id="1099063at2759"/>
<protein>
    <recommendedName>
        <fullName evidence="7">RRM domain-containing protein</fullName>
    </recommendedName>
</protein>
<dbReference type="InterPro" id="IPR012677">
    <property type="entry name" value="Nucleotide-bd_a/b_plait_sf"/>
</dbReference>
<proteinExistence type="predicted"/>
<feature type="region of interest" description="Disordered" evidence="6">
    <location>
        <begin position="1"/>
        <end position="41"/>
    </location>
</feature>
<evidence type="ECO:0000313" key="8">
    <source>
        <dbReference type="EMBL" id="KAF4624075.1"/>
    </source>
</evidence>
<dbReference type="GO" id="GO:0005730">
    <property type="term" value="C:nucleolus"/>
    <property type="evidence" value="ECO:0007669"/>
    <property type="project" value="TreeGrafter"/>
</dbReference>
<sequence>MAPSKKRQRSAEAEDDAVAPVSEYDPDPPSKKAKKETNASARRTLFVRSLPAIATSDALTELFSQNYPLKHATVVMDTDTKQSKGYGFVTFADAEDAQRAVEEFNGQAFLGRKMKIEIAQPRSREVTAKGGLDEGKPRSTISAEAAALKKVRQDKMAEDRKPPKLIIRNLPWSVKTQEQLTELFQKFGKVKHATLPKVKDTQAGFGCRLGC</sequence>
<dbReference type="EMBL" id="JAAMPI010001778">
    <property type="protein sequence ID" value="KAF4624075.1"/>
    <property type="molecule type" value="Genomic_DNA"/>
</dbReference>
<name>A0A8H4VXL1_9HELO</name>
<reference evidence="8 9" key="1">
    <citation type="submission" date="2020-03" db="EMBL/GenBank/DDBJ databases">
        <title>Draft Genome Sequence of Cudoniella acicularis.</title>
        <authorList>
            <person name="Buettner E."/>
            <person name="Kellner H."/>
        </authorList>
    </citation>
    <scope>NUCLEOTIDE SEQUENCE [LARGE SCALE GENOMIC DNA]</scope>
    <source>
        <strain evidence="8 9">DSM 108380</strain>
    </source>
</reference>
<evidence type="ECO:0000256" key="3">
    <source>
        <dbReference type="ARBA" id="ARBA00022884"/>
    </source>
</evidence>
<evidence type="ECO:0000256" key="4">
    <source>
        <dbReference type="ARBA" id="ARBA00023242"/>
    </source>
</evidence>
<dbReference type="PANTHER" id="PTHR48039:SF5">
    <property type="entry name" value="RNA-BINDING PROTEIN 28"/>
    <property type="match status" value="1"/>
</dbReference>
<dbReference type="Pfam" id="PF00076">
    <property type="entry name" value="RRM_1"/>
    <property type="match status" value="2"/>
</dbReference>
<feature type="domain" description="RRM" evidence="7">
    <location>
        <begin position="43"/>
        <end position="121"/>
    </location>
</feature>
<dbReference type="Proteomes" id="UP000566819">
    <property type="component" value="Unassembled WGS sequence"/>
</dbReference>
<gene>
    <name evidence="8" type="ORF">G7Y89_g14095</name>
</gene>
<dbReference type="PROSITE" id="PS50102">
    <property type="entry name" value="RRM"/>
    <property type="match status" value="1"/>
</dbReference>
<evidence type="ECO:0000256" key="6">
    <source>
        <dbReference type="SAM" id="MobiDB-lite"/>
    </source>
</evidence>
<keyword evidence="4" id="KW-0539">Nucleus</keyword>
<dbReference type="AlphaFoldDB" id="A0A8H4VXL1"/>
<dbReference type="InterPro" id="IPR000504">
    <property type="entry name" value="RRM_dom"/>
</dbReference>
<dbReference type="SMART" id="SM00360">
    <property type="entry name" value="RRM"/>
    <property type="match status" value="2"/>
</dbReference>
<dbReference type="InterPro" id="IPR035979">
    <property type="entry name" value="RBD_domain_sf"/>
</dbReference>
<comment type="subcellular location">
    <subcellularLocation>
        <location evidence="1">Nucleus</location>
    </subcellularLocation>
</comment>
<organism evidence="8 9">
    <name type="scientific">Cudoniella acicularis</name>
    <dbReference type="NCBI Taxonomy" id="354080"/>
    <lineage>
        <taxon>Eukaryota</taxon>
        <taxon>Fungi</taxon>
        <taxon>Dikarya</taxon>
        <taxon>Ascomycota</taxon>
        <taxon>Pezizomycotina</taxon>
        <taxon>Leotiomycetes</taxon>
        <taxon>Helotiales</taxon>
        <taxon>Tricladiaceae</taxon>
        <taxon>Cudoniella</taxon>
    </lineage>
</organism>
<dbReference type="Gene3D" id="3.30.70.330">
    <property type="match status" value="2"/>
</dbReference>
<evidence type="ECO:0000256" key="5">
    <source>
        <dbReference type="PROSITE-ProRule" id="PRU00176"/>
    </source>
</evidence>
<keyword evidence="3 5" id="KW-0694">RNA-binding</keyword>
<evidence type="ECO:0000259" key="7">
    <source>
        <dbReference type="PROSITE" id="PS50102"/>
    </source>
</evidence>
<dbReference type="PANTHER" id="PTHR48039">
    <property type="entry name" value="RNA-BINDING MOTIF PROTEIN 14B"/>
    <property type="match status" value="1"/>
</dbReference>
<keyword evidence="9" id="KW-1185">Reference proteome</keyword>
<evidence type="ECO:0000256" key="2">
    <source>
        <dbReference type="ARBA" id="ARBA00022737"/>
    </source>
</evidence>
<accession>A0A8H4VXL1</accession>
<comment type="caution">
    <text evidence="8">The sequence shown here is derived from an EMBL/GenBank/DDBJ whole genome shotgun (WGS) entry which is preliminary data.</text>
</comment>